<keyword evidence="4 8" id="KW-0812">Transmembrane</keyword>
<accession>A0A508YXK1</accession>
<evidence type="ECO:0000256" key="3">
    <source>
        <dbReference type="ARBA" id="ARBA00022448"/>
    </source>
</evidence>
<evidence type="ECO:0000256" key="4">
    <source>
        <dbReference type="ARBA" id="ARBA00022692"/>
    </source>
</evidence>
<feature type="transmembrane region" description="Helical" evidence="8">
    <location>
        <begin position="234"/>
        <end position="258"/>
    </location>
</feature>
<dbReference type="Proteomes" id="UP000365705">
    <property type="component" value="Unassembled WGS sequence"/>
</dbReference>
<reference evidence="9 10" key="1">
    <citation type="submission" date="2019-06" db="EMBL/GenBank/DDBJ databases">
        <authorList>
            <person name="Rodrigo-Torres L."/>
            <person name="Arahal R. D."/>
            <person name="Lucena T."/>
        </authorList>
    </citation>
    <scope>NUCLEOTIDE SEQUENCE [LARGE SCALE GENOMIC DNA]</scope>
    <source>
        <strain evidence="9 10">INIA P508</strain>
    </source>
</reference>
<dbReference type="EMBL" id="CABFNH010000026">
    <property type="protein sequence ID" value="VTZ92019.1"/>
    <property type="molecule type" value="Genomic_DNA"/>
</dbReference>
<evidence type="ECO:0000256" key="6">
    <source>
        <dbReference type="ARBA" id="ARBA00023136"/>
    </source>
</evidence>
<dbReference type="PIRSF" id="PIRSF002744">
    <property type="entry name" value="Pur-cyt_permease"/>
    <property type="match status" value="1"/>
</dbReference>
<evidence type="ECO:0000256" key="7">
    <source>
        <dbReference type="PIRNR" id="PIRNR002744"/>
    </source>
</evidence>
<proteinExistence type="inferred from homology"/>
<dbReference type="GO" id="GO:0022857">
    <property type="term" value="F:transmembrane transporter activity"/>
    <property type="evidence" value="ECO:0007669"/>
    <property type="project" value="InterPro"/>
</dbReference>
<feature type="transmembrane region" description="Helical" evidence="8">
    <location>
        <begin position="51"/>
        <end position="71"/>
    </location>
</feature>
<dbReference type="Pfam" id="PF02133">
    <property type="entry name" value="Transp_cyt_pur"/>
    <property type="match status" value="1"/>
</dbReference>
<dbReference type="InterPro" id="IPR026030">
    <property type="entry name" value="Pur-cyt_permease_Fcy2/21/22"/>
</dbReference>
<feature type="transmembrane region" description="Helical" evidence="8">
    <location>
        <begin position="21"/>
        <end position="45"/>
    </location>
</feature>
<evidence type="ECO:0008006" key="11">
    <source>
        <dbReference type="Google" id="ProtNLM"/>
    </source>
</evidence>
<evidence type="ECO:0000256" key="1">
    <source>
        <dbReference type="ARBA" id="ARBA00004141"/>
    </source>
</evidence>
<feature type="transmembrane region" description="Helical" evidence="8">
    <location>
        <begin position="131"/>
        <end position="150"/>
    </location>
</feature>
<evidence type="ECO:0000256" key="8">
    <source>
        <dbReference type="SAM" id="Phobius"/>
    </source>
</evidence>
<dbReference type="InterPro" id="IPR001248">
    <property type="entry name" value="Pur-cyt_permease"/>
</dbReference>
<dbReference type="GO" id="GO:0005886">
    <property type="term" value="C:plasma membrane"/>
    <property type="evidence" value="ECO:0007669"/>
    <property type="project" value="TreeGrafter"/>
</dbReference>
<comment type="subcellular location">
    <subcellularLocation>
        <location evidence="1">Membrane</location>
        <topology evidence="1">Multi-pass membrane protein</topology>
    </subcellularLocation>
</comment>
<feature type="transmembrane region" description="Helical" evidence="8">
    <location>
        <begin position="427"/>
        <end position="447"/>
    </location>
</feature>
<keyword evidence="3 7" id="KW-0813">Transport</keyword>
<feature type="transmembrane region" description="Helical" evidence="8">
    <location>
        <begin position="278"/>
        <end position="300"/>
    </location>
</feature>
<gene>
    <name evidence="9" type="ORF">LMUP508_01612</name>
</gene>
<evidence type="ECO:0000313" key="10">
    <source>
        <dbReference type="Proteomes" id="UP000365705"/>
    </source>
</evidence>
<dbReference type="Gene3D" id="1.10.4160.10">
    <property type="entry name" value="Hydantoin permease"/>
    <property type="match status" value="1"/>
</dbReference>
<feature type="transmembrane region" description="Helical" evidence="8">
    <location>
        <begin position="201"/>
        <end position="222"/>
    </location>
</feature>
<dbReference type="PANTHER" id="PTHR31806">
    <property type="entry name" value="PURINE-CYTOSINE PERMEASE FCY2-RELATED"/>
    <property type="match status" value="1"/>
</dbReference>
<keyword evidence="6 7" id="KW-0472">Membrane</keyword>
<protein>
    <recommendedName>
        <fullName evidence="11">Allantoin permease</fullName>
    </recommendedName>
</protein>
<dbReference type="RefSeq" id="WP_143113300.1">
    <property type="nucleotide sequence ID" value="NZ_CABFNH010000026.1"/>
</dbReference>
<name>A0A508YXK1_LIMMU</name>
<feature type="transmembrane region" description="Helical" evidence="8">
    <location>
        <begin position="162"/>
        <end position="181"/>
    </location>
</feature>
<evidence type="ECO:0000313" key="9">
    <source>
        <dbReference type="EMBL" id="VTZ92019.1"/>
    </source>
</evidence>
<sequence length="455" mass="49868">MDNEFIKVPEKDKTLSPSKLFYNWFAANVGIMGFVYGAIIVSYHLSFWQSITAALIGSLTFAIPGWVAMIGQREGVTTFKLSRAAFGIYGNKIPNFMAWVNMVGWLAVNVITGTLLFSAMLKTIHIPQTGFTKFICLVIFAGLVFLSGIFNEDTLAKIQTWLSWIFGGLTLVMLIMFLVNAKWEEAFAMKQGSWLTGWLPAVAFIAAGSSISWSMAAADWGAYVRPNTKPAATFWNTTLGAATPLFFLMAGGVLLSTISPSLASASDPYQVMYGAVPGWFGFLYFLVAAGGIIPQCLVSFRSARINLATIGIEVSQKASLILHAVIIILISAYVLFVSGDFLSNFELFLNFLGICLASWVAIFLADNVIYRKNGYDLKLMDPNSTVHYNWSGIVSWIVATIFGFLFTSNDIYRGPFAYGIFKDNSSLAVFISGIAAIVVMLIFSLIAKHSNRLKG</sequence>
<evidence type="ECO:0000256" key="5">
    <source>
        <dbReference type="ARBA" id="ARBA00022989"/>
    </source>
</evidence>
<dbReference type="PANTHER" id="PTHR31806:SF1">
    <property type="entry name" value="PURINE-CYTOSINE PERMEASE FCY2-RELATED"/>
    <property type="match status" value="1"/>
</dbReference>
<comment type="similarity">
    <text evidence="2 7">Belongs to the purine-cytosine permease (2.A.39) family.</text>
</comment>
<dbReference type="AlphaFoldDB" id="A0A508YXK1"/>
<keyword evidence="5 8" id="KW-1133">Transmembrane helix</keyword>
<feature type="transmembrane region" description="Helical" evidence="8">
    <location>
        <begin position="347"/>
        <end position="365"/>
    </location>
</feature>
<feature type="transmembrane region" description="Helical" evidence="8">
    <location>
        <begin position="320"/>
        <end position="341"/>
    </location>
</feature>
<evidence type="ECO:0000256" key="2">
    <source>
        <dbReference type="ARBA" id="ARBA00008974"/>
    </source>
</evidence>
<feature type="transmembrane region" description="Helical" evidence="8">
    <location>
        <begin position="386"/>
        <end position="407"/>
    </location>
</feature>
<feature type="transmembrane region" description="Helical" evidence="8">
    <location>
        <begin position="96"/>
        <end position="119"/>
    </location>
</feature>
<organism evidence="9 10">
    <name type="scientific">Limosilactobacillus mucosae</name>
    <name type="common">Lactobacillus mucosae</name>
    <dbReference type="NCBI Taxonomy" id="97478"/>
    <lineage>
        <taxon>Bacteria</taxon>
        <taxon>Bacillati</taxon>
        <taxon>Bacillota</taxon>
        <taxon>Bacilli</taxon>
        <taxon>Lactobacillales</taxon>
        <taxon>Lactobacillaceae</taxon>
        <taxon>Limosilactobacillus</taxon>
    </lineage>
</organism>